<feature type="transmembrane region" description="Helical" evidence="1">
    <location>
        <begin position="45"/>
        <end position="64"/>
    </location>
</feature>
<sequence>MKCLKLLTMSMHINFVNFRFFYLLPIYQFLSLSFCWYHMPKLFMCYLMCRCLSSVLLYICFFFGSRA</sequence>
<evidence type="ECO:0000313" key="2">
    <source>
        <dbReference type="EMBL" id="PRQ33902.1"/>
    </source>
</evidence>
<gene>
    <name evidence="3" type="ORF">RchiOBHm_Chr2g0110321</name>
    <name evidence="2" type="ORF">RchiOBHm_Chr5g0062841</name>
</gene>
<keyword evidence="4" id="KW-1185">Reference proteome</keyword>
<feature type="transmembrane region" description="Helical" evidence="1">
    <location>
        <begin position="20"/>
        <end position="39"/>
    </location>
</feature>
<evidence type="ECO:0000313" key="4">
    <source>
        <dbReference type="Proteomes" id="UP000238479"/>
    </source>
</evidence>
<dbReference type="AlphaFoldDB" id="A0A2P6RPN4"/>
<organism evidence="3 4">
    <name type="scientific">Rosa chinensis</name>
    <name type="common">China rose</name>
    <dbReference type="NCBI Taxonomy" id="74649"/>
    <lineage>
        <taxon>Eukaryota</taxon>
        <taxon>Viridiplantae</taxon>
        <taxon>Streptophyta</taxon>
        <taxon>Embryophyta</taxon>
        <taxon>Tracheophyta</taxon>
        <taxon>Spermatophyta</taxon>
        <taxon>Magnoliopsida</taxon>
        <taxon>eudicotyledons</taxon>
        <taxon>Gunneridae</taxon>
        <taxon>Pentapetalae</taxon>
        <taxon>rosids</taxon>
        <taxon>fabids</taxon>
        <taxon>Rosales</taxon>
        <taxon>Rosaceae</taxon>
        <taxon>Rosoideae</taxon>
        <taxon>Rosoideae incertae sedis</taxon>
        <taxon>Rosa</taxon>
    </lineage>
</organism>
<dbReference type="Proteomes" id="UP000238479">
    <property type="component" value="Chromosome 2"/>
</dbReference>
<comment type="caution">
    <text evidence="3">The sequence shown here is derived from an EMBL/GenBank/DDBJ whole genome shotgun (WGS) entry which is preliminary data.</text>
</comment>
<keyword evidence="1" id="KW-0812">Transmembrane</keyword>
<evidence type="ECO:0000313" key="3">
    <source>
        <dbReference type="EMBL" id="PRQ48402.1"/>
    </source>
</evidence>
<dbReference type="EMBL" id="PDCK01000043">
    <property type="protein sequence ID" value="PRQ33902.1"/>
    <property type="molecule type" value="Genomic_DNA"/>
</dbReference>
<protein>
    <submittedName>
        <fullName evidence="3">Uncharacterized protein</fullName>
    </submittedName>
</protein>
<accession>A0A2P6RPN4</accession>
<dbReference type="Proteomes" id="UP000238479">
    <property type="component" value="Chromosome 5"/>
</dbReference>
<reference evidence="3 4" key="1">
    <citation type="journal article" date="2018" name="Nat. Genet.">
        <title>The Rosa genome provides new insights in the design of modern roses.</title>
        <authorList>
            <person name="Bendahmane M."/>
        </authorList>
    </citation>
    <scope>NUCLEOTIDE SEQUENCE [LARGE SCALE GENOMIC DNA]</scope>
    <source>
        <strain evidence="4">cv. Old Blush</strain>
    </source>
</reference>
<proteinExistence type="predicted"/>
<keyword evidence="1" id="KW-0472">Membrane</keyword>
<name>A0A2P6RPN4_ROSCH</name>
<dbReference type="Gramene" id="PRQ33902">
    <property type="protein sequence ID" value="PRQ33902"/>
    <property type="gene ID" value="RchiOBHm_Chr5g0062841"/>
</dbReference>
<keyword evidence="1" id="KW-1133">Transmembrane helix</keyword>
<dbReference type="EMBL" id="PDCK01000040">
    <property type="protein sequence ID" value="PRQ48402.1"/>
    <property type="molecule type" value="Genomic_DNA"/>
</dbReference>
<evidence type="ECO:0000256" key="1">
    <source>
        <dbReference type="SAM" id="Phobius"/>
    </source>
</evidence>
<dbReference type="Gramene" id="PRQ48402">
    <property type="protein sequence ID" value="PRQ48402"/>
    <property type="gene ID" value="RchiOBHm_Chr2g0110321"/>
</dbReference>